<dbReference type="EMBL" id="VOXD01000021">
    <property type="protein sequence ID" value="TXF88575.1"/>
    <property type="molecule type" value="Genomic_DNA"/>
</dbReference>
<accession>A0A5C7FT60</accession>
<dbReference type="Gene3D" id="3.40.50.620">
    <property type="entry name" value="HUPs"/>
    <property type="match status" value="1"/>
</dbReference>
<dbReference type="InterPro" id="IPR036695">
    <property type="entry name" value="Arg-tRNA-synth_N_sf"/>
</dbReference>
<dbReference type="NCBIfam" id="TIGR00456">
    <property type="entry name" value="argS"/>
    <property type="match status" value="1"/>
</dbReference>
<keyword evidence="4 9" id="KW-0547">Nucleotide-binding</keyword>
<protein>
    <recommendedName>
        <fullName evidence="9">Arginine--tRNA ligase</fullName>
        <ecNumber evidence="9">6.1.1.19</ecNumber>
    </recommendedName>
    <alternativeName>
        <fullName evidence="9">Arginyl-tRNA synthetase</fullName>
        <shortName evidence="9">ArgRS</shortName>
    </alternativeName>
</protein>
<dbReference type="Proteomes" id="UP000321907">
    <property type="component" value="Unassembled WGS sequence"/>
</dbReference>
<dbReference type="GO" id="GO:0005524">
    <property type="term" value="F:ATP binding"/>
    <property type="evidence" value="ECO:0007669"/>
    <property type="project" value="UniProtKB-UniRule"/>
</dbReference>
<evidence type="ECO:0000256" key="9">
    <source>
        <dbReference type="HAMAP-Rule" id="MF_00123"/>
    </source>
</evidence>
<comment type="caution">
    <text evidence="13">The sequence shown here is derived from an EMBL/GenBank/DDBJ whole genome shotgun (WGS) entry which is preliminary data.</text>
</comment>
<dbReference type="SUPFAM" id="SSF55190">
    <property type="entry name" value="Arginyl-tRNA synthetase (ArgRS), N-terminal 'additional' domain"/>
    <property type="match status" value="1"/>
</dbReference>
<keyword evidence="14" id="KW-1185">Reference proteome</keyword>
<dbReference type="EC" id="6.1.1.19" evidence="9"/>
<dbReference type="Pfam" id="PF00750">
    <property type="entry name" value="tRNA-synt_1d"/>
    <property type="match status" value="2"/>
</dbReference>
<dbReference type="PANTHER" id="PTHR11956:SF5">
    <property type="entry name" value="ARGININE--TRNA LIGASE, CYTOPLASMIC"/>
    <property type="match status" value="1"/>
</dbReference>
<dbReference type="Pfam" id="PF05746">
    <property type="entry name" value="DALR_1"/>
    <property type="match status" value="1"/>
</dbReference>
<dbReference type="Pfam" id="PF03485">
    <property type="entry name" value="Arg_tRNA_synt_N"/>
    <property type="match status" value="1"/>
</dbReference>
<dbReference type="AlphaFoldDB" id="A0A5C7FT60"/>
<feature type="domain" description="Arginyl tRNA synthetase N-terminal" evidence="12">
    <location>
        <begin position="7"/>
        <end position="90"/>
    </location>
</feature>
<organism evidence="13 14">
    <name type="scientific">Neolewinella aurantiaca</name>
    <dbReference type="NCBI Taxonomy" id="2602767"/>
    <lineage>
        <taxon>Bacteria</taxon>
        <taxon>Pseudomonadati</taxon>
        <taxon>Bacteroidota</taxon>
        <taxon>Saprospiria</taxon>
        <taxon>Saprospirales</taxon>
        <taxon>Lewinellaceae</taxon>
        <taxon>Neolewinella</taxon>
    </lineage>
</organism>
<evidence type="ECO:0000256" key="5">
    <source>
        <dbReference type="ARBA" id="ARBA00022840"/>
    </source>
</evidence>
<dbReference type="OrthoDB" id="9805987at2"/>
<keyword evidence="3 9" id="KW-0436">Ligase</keyword>
<evidence type="ECO:0000256" key="3">
    <source>
        <dbReference type="ARBA" id="ARBA00022598"/>
    </source>
</evidence>
<comment type="subunit">
    <text evidence="9">Monomer.</text>
</comment>
<evidence type="ECO:0000259" key="11">
    <source>
        <dbReference type="SMART" id="SM00836"/>
    </source>
</evidence>
<evidence type="ECO:0000256" key="8">
    <source>
        <dbReference type="ARBA" id="ARBA00049339"/>
    </source>
</evidence>
<dbReference type="GO" id="GO:0004814">
    <property type="term" value="F:arginine-tRNA ligase activity"/>
    <property type="evidence" value="ECO:0007669"/>
    <property type="project" value="UniProtKB-UniRule"/>
</dbReference>
<gene>
    <name evidence="9" type="primary">argS</name>
    <name evidence="13" type="ORF">FUA23_13995</name>
</gene>
<comment type="subcellular location">
    <subcellularLocation>
        <location evidence="9">Cytoplasm</location>
    </subcellularLocation>
</comment>
<dbReference type="Gene3D" id="1.10.730.10">
    <property type="entry name" value="Isoleucyl-tRNA Synthetase, Domain 1"/>
    <property type="match status" value="1"/>
</dbReference>
<dbReference type="InterPro" id="IPR001278">
    <property type="entry name" value="Arg-tRNA-ligase"/>
</dbReference>
<proteinExistence type="inferred from homology"/>
<reference evidence="13 14" key="1">
    <citation type="submission" date="2019-08" db="EMBL/GenBank/DDBJ databases">
        <title>Lewinella sp. strain SSH13 Genome sequencing and assembly.</title>
        <authorList>
            <person name="Kim I."/>
        </authorList>
    </citation>
    <scope>NUCLEOTIDE SEQUENCE [LARGE SCALE GENOMIC DNA]</scope>
    <source>
        <strain evidence="13 14">SSH13</strain>
    </source>
</reference>
<dbReference type="InterPro" id="IPR009080">
    <property type="entry name" value="tRNAsynth_Ia_anticodon-bd"/>
</dbReference>
<name>A0A5C7FT60_9BACT</name>
<dbReference type="InterPro" id="IPR001412">
    <property type="entry name" value="aa-tRNA-synth_I_CS"/>
</dbReference>
<evidence type="ECO:0000313" key="14">
    <source>
        <dbReference type="Proteomes" id="UP000321907"/>
    </source>
</evidence>
<dbReference type="Gene3D" id="3.30.1360.70">
    <property type="entry name" value="Arginyl tRNA synthetase N-terminal domain"/>
    <property type="match status" value="1"/>
</dbReference>
<dbReference type="GO" id="GO:0006420">
    <property type="term" value="P:arginyl-tRNA aminoacylation"/>
    <property type="evidence" value="ECO:0007669"/>
    <property type="project" value="UniProtKB-UniRule"/>
</dbReference>
<dbReference type="GO" id="GO:0005737">
    <property type="term" value="C:cytoplasm"/>
    <property type="evidence" value="ECO:0007669"/>
    <property type="project" value="UniProtKB-SubCell"/>
</dbReference>
<evidence type="ECO:0000256" key="4">
    <source>
        <dbReference type="ARBA" id="ARBA00022741"/>
    </source>
</evidence>
<dbReference type="HAMAP" id="MF_00123">
    <property type="entry name" value="Arg_tRNA_synth"/>
    <property type="match status" value="1"/>
</dbReference>
<comment type="similarity">
    <text evidence="1 9 10">Belongs to the class-I aminoacyl-tRNA synthetase family.</text>
</comment>
<feature type="short sequence motif" description="'HIGH' region" evidence="9">
    <location>
        <begin position="125"/>
        <end position="135"/>
    </location>
</feature>
<evidence type="ECO:0000256" key="2">
    <source>
        <dbReference type="ARBA" id="ARBA00022490"/>
    </source>
</evidence>
<dbReference type="PRINTS" id="PR01038">
    <property type="entry name" value="TRNASYNTHARG"/>
</dbReference>
<sequence length="620" mass="69828">MKDSLPQIIEAGVQAAISDLYGADGAAQTITLQATRKEFEGEFTVVTFPLTRVAKKKPDEIANDLGEYLKEKVDEVADFNVIKGFLNLVIQDNYWKEFLLSSAVADDFGKASANGETVVVEFSSPNTNKPLHLGHVRNILLGWSASQLLEMAGYDVKKVQIINDRGIAICKSMLAWQLFGDGATPESTGKKSDHFVGDFYVLFEQKFQEEYKLWQQSEEAQAIFGKSAKEGLSAEAFFKSYSKKYFNDYSKLGEQAREMLLRWEANDPEVRALWEKMNNWVYAGFEETYAALGVTFDKLYYESNTYVLGKDMVDKGLEMDVFHTREDGSVYADLTDAKLSEKTLMRADGTSIYITQDLGTARLRYDDFGAKRMLYTVADEQNHHFATLFELLKRLEEPYADGLYHLSYGMVDLPSGRMKSREGTVVDADDLMKEVIHEARLVSQERAATEGLSQEDQDAIIRQIGLAALKFHIIKVGPQKRMTFDPKESVDMQGQTGPYVQNAYVRTRAVWRKADETGASADLDLAKDYTDLAPAERELVHQLYGFPELVKTAAESYDPSLIAMFCYELAKNLHKFWHDHSILSAETPAAIAFRLQLCKAVGNTLQSGMNLLGIQVPERM</sequence>
<comment type="catalytic activity">
    <reaction evidence="8 9">
        <text>tRNA(Arg) + L-arginine + ATP = L-arginyl-tRNA(Arg) + AMP + diphosphate</text>
        <dbReference type="Rhea" id="RHEA:20301"/>
        <dbReference type="Rhea" id="RHEA-COMP:9658"/>
        <dbReference type="Rhea" id="RHEA-COMP:9673"/>
        <dbReference type="ChEBI" id="CHEBI:30616"/>
        <dbReference type="ChEBI" id="CHEBI:32682"/>
        <dbReference type="ChEBI" id="CHEBI:33019"/>
        <dbReference type="ChEBI" id="CHEBI:78442"/>
        <dbReference type="ChEBI" id="CHEBI:78513"/>
        <dbReference type="ChEBI" id="CHEBI:456215"/>
        <dbReference type="EC" id="6.1.1.19"/>
    </reaction>
</comment>
<dbReference type="InterPro" id="IPR035684">
    <property type="entry name" value="ArgRS_core"/>
</dbReference>
<dbReference type="InterPro" id="IPR008909">
    <property type="entry name" value="DALR_anticod-bd"/>
</dbReference>
<evidence type="ECO:0000313" key="13">
    <source>
        <dbReference type="EMBL" id="TXF88575.1"/>
    </source>
</evidence>
<evidence type="ECO:0000256" key="6">
    <source>
        <dbReference type="ARBA" id="ARBA00022917"/>
    </source>
</evidence>
<dbReference type="SUPFAM" id="SSF47323">
    <property type="entry name" value="Anticodon-binding domain of a subclass of class I aminoacyl-tRNA synthetases"/>
    <property type="match status" value="1"/>
</dbReference>
<keyword evidence="2 9" id="KW-0963">Cytoplasm</keyword>
<evidence type="ECO:0000259" key="12">
    <source>
        <dbReference type="SMART" id="SM01016"/>
    </source>
</evidence>
<evidence type="ECO:0000256" key="7">
    <source>
        <dbReference type="ARBA" id="ARBA00023146"/>
    </source>
</evidence>
<keyword evidence="5 9" id="KW-0067">ATP-binding</keyword>
<evidence type="ECO:0000256" key="1">
    <source>
        <dbReference type="ARBA" id="ARBA00005594"/>
    </source>
</evidence>
<keyword evidence="6 9" id="KW-0648">Protein biosynthesis</keyword>
<feature type="domain" description="DALR anticodon binding" evidence="11">
    <location>
        <begin position="500"/>
        <end position="620"/>
    </location>
</feature>
<evidence type="ECO:0000256" key="10">
    <source>
        <dbReference type="RuleBase" id="RU363038"/>
    </source>
</evidence>
<dbReference type="SMART" id="SM00836">
    <property type="entry name" value="DALR_1"/>
    <property type="match status" value="1"/>
</dbReference>
<dbReference type="SUPFAM" id="SSF52374">
    <property type="entry name" value="Nucleotidylyl transferase"/>
    <property type="match status" value="1"/>
</dbReference>
<dbReference type="RefSeq" id="WP_147931375.1">
    <property type="nucleotide sequence ID" value="NZ_VOXD01000021.1"/>
</dbReference>
<keyword evidence="7 9" id="KW-0030">Aminoacyl-tRNA synthetase</keyword>
<dbReference type="SMART" id="SM01016">
    <property type="entry name" value="Arg_tRNA_synt_N"/>
    <property type="match status" value="1"/>
</dbReference>
<dbReference type="PANTHER" id="PTHR11956">
    <property type="entry name" value="ARGINYL-TRNA SYNTHETASE"/>
    <property type="match status" value="1"/>
</dbReference>
<dbReference type="PROSITE" id="PS00178">
    <property type="entry name" value="AA_TRNA_LIGASE_I"/>
    <property type="match status" value="1"/>
</dbReference>
<dbReference type="InterPro" id="IPR014729">
    <property type="entry name" value="Rossmann-like_a/b/a_fold"/>
</dbReference>
<dbReference type="InterPro" id="IPR005148">
    <property type="entry name" value="Arg-tRNA-synth_N"/>
</dbReference>